<evidence type="ECO:0000256" key="4">
    <source>
        <dbReference type="ARBA" id="ARBA00022801"/>
    </source>
</evidence>
<dbReference type="InterPro" id="IPR036185">
    <property type="entry name" value="DNA_heli_DnaB-like_N_sf"/>
</dbReference>
<dbReference type="InterPro" id="IPR027417">
    <property type="entry name" value="P-loop_NTPase"/>
</dbReference>
<evidence type="ECO:0000259" key="11">
    <source>
        <dbReference type="PROSITE" id="PS51199"/>
    </source>
</evidence>
<proteinExistence type="inferred from homology"/>
<reference evidence="12" key="1">
    <citation type="submission" date="2024-06" db="EMBL/GenBank/DDBJ databases">
        <title>Draft Genome Sequence of Deinococcus sonorensis Type Strain KR-87, a Biofilm Producing Representative of the Genus Deinococcus.</title>
        <authorList>
            <person name="Boren L.S."/>
            <person name="Grosso R.A."/>
            <person name="Hugenberg-Cox A.N."/>
            <person name="Hill J.T.E."/>
            <person name="Albert C.M."/>
            <person name="Tuohy J.M."/>
        </authorList>
    </citation>
    <scope>NUCLEOTIDE SEQUENCE</scope>
    <source>
        <strain evidence="12">KR-87</strain>
    </source>
</reference>
<keyword evidence="2" id="KW-0235">DNA replication</keyword>
<gene>
    <name evidence="12" type="ORF">ABOD76_07785</name>
</gene>
<dbReference type="Pfam" id="PF00772">
    <property type="entry name" value="DnaB"/>
    <property type="match status" value="1"/>
</dbReference>
<dbReference type="SUPFAM" id="SSF52540">
    <property type="entry name" value="P-loop containing nucleoside triphosphate hydrolases"/>
    <property type="match status" value="1"/>
</dbReference>
<keyword evidence="7" id="KW-0238">DNA-binding</keyword>
<dbReference type="CDD" id="cd00984">
    <property type="entry name" value="DnaB_C"/>
    <property type="match status" value="1"/>
</dbReference>
<dbReference type="InterPro" id="IPR016136">
    <property type="entry name" value="DNA_helicase_N/primase_C"/>
</dbReference>
<dbReference type="GO" id="GO:0043139">
    <property type="term" value="F:5'-3' DNA helicase activity"/>
    <property type="evidence" value="ECO:0007669"/>
    <property type="project" value="UniProtKB-EC"/>
</dbReference>
<dbReference type="AlphaFoldDB" id="A0AAU7UCS8"/>
<keyword evidence="3" id="KW-0547">Nucleotide-binding</keyword>
<dbReference type="GO" id="GO:0006260">
    <property type="term" value="P:DNA replication"/>
    <property type="evidence" value="ECO:0007669"/>
    <property type="project" value="UniProtKB-KW"/>
</dbReference>
<dbReference type="EC" id="5.6.2.3" evidence="9"/>
<dbReference type="GO" id="GO:0005524">
    <property type="term" value="F:ATP binding"/>
    <property type="evidence" value="ECO:0007669"/>
    <property type="project" value="UniProtKB-KW"/>
</dbReference>
<keyword evidence="8" id="KW-0413">Isomerase</keyword>
<evidence type="ECO:0000256" key="6">
    <source>
        <dbReference type="ARBA" id="ARBA00022840"/>
    </source>
</evidence>
<dbReference type="EMBL" id="CP158299">
    <property type="protein sequence ID" value="XBV86195.1"/>
    <property type="molecule type" value="Genomic_DNA"/>
</dbReference>
<name>A0AAU7UCS8_9DEIO</name>
<comment type="similarity">
    <text evidence="1">Belongs to the helicase family. DnaB subfamily.</text>
</comment>
<dbReference type="Gene3D" id="3.40.50.300">
    <property type="entry name" value="P-loop containing nucleotide triphosphate hydrolases"/>
    <property type="match status" value="1"/>
</dbReference>
<dbReference type="InterPro" id="IPR007693">
    <property type="entry name" value="DNA_helicase_DnaB-like_N"/>
</dbReference>
<dbReference type="Gene3D" id="1.10.860.10">
    <property type="entry name" value="DNAb Helicase, Chain A"/>
    <property type="match status" value="1"/>
</dbReference>
<dbReference type="PANTHER" id="PTHR30153">
    <property type="entry name" value="REPLICATIVE DNA HELICASE DNAB"/>
    <property type="match status" value="1"/>
</dbReference>
<feature type="domain" description="SF4 helicase" evidence="11">
    <location>
        <begin position="173"/>
        <end position="444"/>
    </location>
</feature>
<comment type="catalytic activity">
    <reaction evidence="10">
        <text>ATP + H2O = ADP + phosphate + H(+)</text>
        <dbReference type="Rhea" id="RHEA:13065"/>
        <dbReference type="ChEBI" id="CHEBI:15377"/>
        <dbReference type="ChEBI" id="CHEBI:15378"/>
        <dbReference type="ChEBI" id="CHEBI:30616"/>
        <dbReference type="ChEBI" id="CHEBI:43474"/>
        <dbReference type="ChEBI" id="CHEBI:456216"/>
        <dbReference type="EC" id="5.6.2.3"/>
    </reaction>
</comment>
<dbReference type="KEGG" id="dsc:ABOD76_07785"/>
<evidence type="ECO:0000256" key="9">
    <source>
        <dbReference type="ARBA" id="ARBA00044969"/>
    </source>
</evidence>
<keyword evidence="5 12" id="KW-0347">Helicase</keyword>
<evidence type="ECO:0000256" key="10">
    <source>
        <dbReference type="ARBA" id="ARBA00048954"/>
    </source>
</evidence>
<evidence type="ECO:0000256" key="8">
    <source>
        <dbReference type="ARBA" id="ARBA00023235"/>
    </source>
</evidence>
<dbReference type="GO" id="GO:0005829">
    <property type="term" value="C:cytosol"/>
    <property type="evidence" value="ECO:0007669"/>
    <property type="project" value="TreeGrafter"/>
</dbReference>
<dbReference type="Pfam" id="PF03796">
    <property type="entry name" value="DnaB_C"/>
    <property type="match status" value="1"/>
</dbReference>
<evidence type="ECO:0000256" key="5">
    <source>
        <dbReference type="ARBA" id="ARBA00022806"/>
    </source>
</evidence>
<dbReference type="GO" id="GO:0003677">
    <property type="term" value="F:DNA binding"/>
    <property type="evidence" value="ECO:0007669"/>
    <property type="project" value="UniProtKB-KW"/>
</dbReference>
<accession>A0AAU7UCS8</accession>
<evidence type="ECO:0000313" key="12">
    <source>
        <dbReference type="EMBL" id="XBV86195.1"/>
    </source>
</evidence>
<evidence type="ECO:0000256" key="3">
    <source>
        <dbReference type="ARBA" id="ARBA00022741"/>
    </source>
</evidence>
<dbReference type="GO" id="GO:0016787">
    <property type="term" value="F:hydrolase activity"/>
    <property type="evidence" value="ECO:0007669"/>
    <property type="project" value="UniProtKB-KW"/>
</dbReference>
<protein>
    <recommendedName>
        <fullName evidence="9">DNA 5'-3' helicase</fullName>
        <ecNumber evidence="9">5.6.2.3</ecNumber>
    </recommendedName>
</protein>
<dbReference type="PROSITE" id="PS51199">
    <property type="entry name" value="SF4_HELICASE"/>
    <property type="match status" value="1"/>
</dbReference>
<evidence type="ECO:0000256" key="1">
    <source>
        <dbReference type="ARBA" id="ARBA00008428"/>
    </source>
</evidence>
<dbReference type="SUPFAM" id="SSF48024">
    <property type="entry name" value="N-terminal domain of DnaB helicase"/>
    <property type="match status" value="1"/>
</dbReference>
<dbReference type="InterPro" id="IPR007694">
    <property type="entry name" value="DNA_helicase_DnaB-like_C"/>
</dbReference>
<evidence type="ECO:0000256" key="7">
    <source>
        <dbReference type="ARBA" id="ARBA00023125"/>
    </source>
</evidence>
<keyword evidence="6" id="KW-0067">ATP-binding</keyword>
<evidence type="ECO:0000256" key="2">
    <source>
        <dbReference type="ARBA" id="ARBA00022705"/>
    </source>
</evidence>
<sequence>MSGIHPPRTEPHSEQAEVGVLGSVLLDNDTLGLPDVAQLGDHDFYLERHRHIWRAMRTLQEVTAPIDLTTLSEQLIRSGRLDAAGGLGTLIGLGQQVPTSAHADHYARIVLEKRYLRASIQHSAQVIRHAYAQDIDLEDLGALQGAPPVLTFARTQVVSLSSSIGTVLEQAERGTGPQGLPTGLEALDRLTGGLEAGRLYVLAARPGMGKSGLAFQIGAHVARASGRVLAFSLEMPAEELAARIVASEARVSLEQFSRARRGQPHALQARDWARLRQAQQRLDQGRYDALAKPALTLQALLDEVRREHARQPLRLFILDYLQLVQVSGRAGEHPVQRVTLISNALKALAMELQLPVLALSQLSRAVEQRPNRRPMLSDLRESGAVEQDADVVLFIYRDEYYNASTDQPGVAELIVGKQRNGPLGECQVQFQSHFIRFQTLAAEYAAGQPQVGQRGA</sequence>
<organism evidence="12">
    <name type="scientific">Deinococcus sonorensis KR-87</name>
    <dbReference type="NCBI Taxonomy" id="694439"/>
    <lineage>
        <taxon>Bacteria</taxon>
        <taxon>Thermotogati</taxon>
        <taxon>Deinococcota</taxon>
        <taxon>Deinococci</taxon>
        <taxon>Deinococcales</taxon>
        <taxon>Deinococcaceae</taxon>
        <taxon>Deinococcus</taxon>
    </lineage>
</organism>
<dbReference type="PANTHER" id="PTHR30153:SF2">
    <property type="entry name" value="REPLICATIVE DNA HELICASE"/>
    <property type="match status" value="1"/>
</dbReference>
<dbReference type="RefSeq" id="WP_350244249.1">
    <property type="nucleotide sequence ID" value="NZ_CP158299.1"/>
</dbReference>
<keyword evidence="4 12" id="KW-0378">Hydrolase</keyword>